<feature type="domain" description="Carbohydrate kinase PfkB" evidence="9">
    <location>
        <begin position="10"/>
        <end position="284"/>
    </location>
</feature>
<keyword evidence="4 8" id="KW-0418">Kinase</keyword>
<evidence type="ECO:0000259" key="9">
    <source>
        <dbReference type="Pfam" id="PF00294"/>
    </source>
</evidence>
<keyword evidence="7" id="KW-0423">Lactose metabolism</keyword>
<proteinExistence type="inferred from homology"/>
<dbReference type="GO" id="GO:0008662">
    <property type="term" value="F:1-phosphofructokinase activity"/>
    <property type="evidence" value="ECO:0007669"/>
    <property type="project" value="UniProtKB-EC"/>
</dbReference>
<sequence length="303" mass="33480">MIYTCTFTPSIDYTTYLKDFEAGQLNRAETVYYYPGGKGINVSRVLTRLETGSIALGFAGGFTGEYLNHFLQGEGIRTDFIDTGEITRINVKIKAKNESELNGPGPHLDERHLKELLQKVDMMKENDWFVLAGSLPASIPAEFYEKLTEAIRKKGVHFVLDTSGTTLRSLLSKKPFLIKPNIEELGELFHTKISNKEEAIHYAKKLVEDGTTYVMVSMGGEGAILVDRETTWTAASPEGTAVNTVGAGDSMVAGFLSSYQKNMDAEEAFRFAIACGSATAFQTDLCRKEDAEELLDRVSVKIL</sequence>
<dbReference type="PIRSF" id="PIRSF000535">
    <property type="entry name" value="1PFK/6PFK/LacC"/>
    <property type="match status" value="1"/>
</dbReference>
<dbReference type="InterPro" id="IPR017583">
    <property type="entry name" value="Tagatose/fructose_Pkinase"/>
</dbReference>
<dbReference type="InterPro" id="IPR029056">
    <property type="entry name" value="Ribokinase-like"/>
</dbReference>
<keyword evidence="3 7" id="KW-0547">Nucleotide-binding</keyword>
<keyword evidence="5 7" id="KW-0067">ATP-binding</keyword>
<gene>
    <name evidence="10" type="primary">pfkB</name>
    <name evidence="10" type="ORF">ACFOGI_15535</name>
</gene>
<dbReference type="InterPro" id="IPR011611">
    <property type="entry name" value="PfkB_dom"/>
</dbReference>
<keyword evidence="11" id="KW-1185">Reference proteome</keyword>
<reference evidence="11" key="1">
    <citation type="journal article" date="2019" name="Int. J. Syst. Evol. Microbiol.">
        <title>The Global Catalogue of Microorganisms (GCM) 10K type strain sequencing project: providing services to taxonomists for standard genome sequencing and annotation.</title>
        <authorList>
            <consortium name="The Broad Institute Genomics Platform"/>
            <consortium name="The Broad Institute Genome Sequencing Center for Infectious Disease"/>
            <person name="Wu L."/>
            <person name="Ma J."/>
        </authorList>
    </citation>
    <scope>NUCLEOTIDE SEQUENCE [LARGE SCALE GENOMIC DNA]</scope>
    <source>
        <strain evidence="11">KCTC 13128</strain>
    </source>
</reference>
<dbReference type="InterPro" id="IPR022463">
    <property type="entry name" value="1-PFruKinase"/>
</dbReference>
<evidence type="ECO:0000256" key="1">
    <source>
        <dbReference type="ARBA" id="ARBA00005380"/>
    </source>
</evidence>
<dbReference type="PROSITE" id="PS00584">
    <property type="entry name" value="PFKB_KINASES_2"/>
    <property type="match status" value="1"/>
</dbReference>
<organism evidence="10 11">
    <name type="scientific">Virgibacillus xinjiangensis</name>
    <dbReference type="NCBI Taxonomy" id="393090"/>
    <lineage>
        <taxon>Bacteria</taxon>
        <taxon>Bacillati</taxon>
        <taxon>Bacillota</taxon>
        <taxon>Bacilli</taxon>
        <taxon>Bacillales</taxon>
        <taxon>Bacillaceae</taxon>
        <taxon>Virgibacillus</taxon>
    </lineage>
</organism>
<evidence type="ECO:0000256" key="4">
    <source>
        <dbReference type="ARBA" id="ARBA00022777"/>
    </source>
</evidence>
<evidence type="ECO:0000256" key="5">
    <source>
        <dbReference type="ARBA" id="ARBA00022840"/>
    </source>
</evidence>
<evidence type="ECO:0000313" key="11">
    <source>
        <dbReference type="Proteomes" id="UP001595279"/>
    </source>
</evidence>
<comment type="pathway">
    <text evidence="7">Carbohydrate metabolism; D-tagatose 6-phosphate degradation; D-glyceraldehyde 3-phosphate and glycerone phosphate from D-tagatose 6-phosphate: step 1/2.</text>
</comment>
<protein>
    <recommendedName>
        <fullName evidence="7">Tagatose-6-phosphate kinase</fullName>
        <ecNumber evidence="7">2.7.1.144</ecNumber>
    </recommendedName>
</protein>
<dbReference type="Gene3D" id="3.40.1190.20">
    <property type="match status" value="1"/>
</dbReference>
<evidence type="ECO:0000256" key="2">
    <source>
        <dbReference type="ARBA" id="ARBA00022679"/>
    </source>
</evidence>
<dbReference type="Proteomes" id="UP001595279">
    <property type="component" value="Unassembled WGS sequence"/>
</dbReference>
<dbReference type="Pfam" id="PF00294">
    <property type="entry name" value="PfkB"/>
    <property type="match status" value="1"/>
</dbReference>
<evidence type="ECO:0000256" key="8">
    <source>
        <dbReference type="RuleBase" id="RU369061"/>
    </source>
</evidence>
<comment type="function">
    <text evidence="8">Catalyzes the ATP-dependent phosphorylation of fructose-l-phosphate to fructose-l,6-bisphosphate.</text>
</comment>
<comment type="similarity">
    <text evidence="7">Belongs to the carbohydrate kinase PfkB family. LacC subfamily.</text>
</comment>
<comment type="similarity">
    <text evidence="1">Belongs to the carbohydrate kinase pfkB family.</text>
</comment>
<dbReference type="SUPFAM" id="SSF53613">
    <property type="entry name" value="Ribokinase-like"/>
    <property type="match status" value="1"/>
</dbReference>
<dbReference type="EC" id="2.7.1.144" evidence="7"/>
<comment type="catalytic activity">
    <reaction evidence="6 8">
        <text>beta-D-fructose 1-phosphate + ATP = beta-D-fructose 1,6-bisphosphate + ADP + H(+)</text>
        <dbReference type="Rhea" id="RHEA:14213"/>
        <dbReference type="ChEBI" id="CHEBI:15378"/>
        <dbReference type="ChEBI" id="CHEBI:30616"/>
        <dbReference type="ChEBI" id="CHEBI:32966"/>
        <dbReference type="ChEBI" id="CHEBI:138881"/>
        <dbReference type="ChEBI" id="CHEBI:456216"/>
        <dbReference type="EC" id="2.7.1.56"/>
    </reaction>
</comment>
<evidence type="ECO:0000256" key="6">
    <source>
        <dbReference type="ARBA" id="ARBA00047745"/>
    </source>
</evidence>
<dbReference type="EMBL" id="JBHRSA010000057">
    <property type="protein sequence ID" value="MFC3041656.1"/>
    <property type="molecule type" value="Genomic_DNA"/>
</dbReference>
<dbReference type="NCBIfam" id="TIGR03168">
    <property type="entry name" value="1-PFK"/>
    <property type="match status" value="1"/>
</dbReference>
<evidence type="ECO:0000256" key="7">
    <source>
        <dbReference type="PIRNR" id="PIRNR000535"/>
    </source>
</evidence>
<dbReference type="PANTHER" id="PTHR46566:SF1">
    <property type="entry name" value="1-PHOSPHOFRUCTOKINASE"/>
    <property type="match status" value="1"/>
</dbReference>
<evidence type="ECO:0000313" key="10">
    <source>
        <dbReference type="EMBL" id="MFC3041656.1"/>
    </source>
</evidence>
<dbReference type="NCBIfam" id="TIGR03828">
    <property type="entry name" value="pfkB"/>
    <property type="match status" value="1"/>
</dbReference>
<dbReference type="InterPro" id="IPR002173">
    <property type="entry name" value="Carboh/pur_kinase_PfkB_CS"/>
</dbReference>
<dbReference type="PANTHER" id="PTHR46566">
    <property type="entry name" value="1-PHOSPHOFRUCTOKINASE-RELATED"/>
    <property type="match status" value="1"/>
</dbReference>
<keyword evidence="2 7" id="KW-0808">Transferase</keyword>
<dbReference type="RefSeq" id="WP_390274545.1">
    <property type="nucleotide sequence ID" value="NZ_JBHRSA010000057.1"/>
</dbReference>
<evidence type="ECO:0000256" key="3">
    <source>
        <dbReference type="ARBA" id="ARBA00022741"/>
    </source>
</evidence>
<accession>A0ABV7CZ00</accession>
<dbReference type="CDD" id="cd01164">
    <property type="entry name" value="FruK_PfkB_like"/>
    <property type="match status" value="1"/>
</dbReference>
<comment type="caution">
    <text evidence="10">The sequence shown here is derived from an EMBL/GenBank/DDBJ whole genome shotgun (WGS) entry which is preliminary data.</text>
</comment>
<name>A0ABV7CZ00_9BACI</name>
<comment type="catalytic activity">
    <reaction evidence="7">
        <text>D-tagatofuranose 6-phosphate + ATP = D-tagatofuranose 1,6-bisphosphate + ADP + H(+)</text>
        <dbReference type="Rhea" id="RHEA:12420"/>
        <dbReference type="ChEBI" id="CHEBI:15378"/>
        <dbReference type="ChEBI" id="CHEBI:30616"/>
        <dbReference type="ChEBI" id="CHEBI:58694"/>
        <dbReference type="ChEBI" id="CHEBI:58695"/>
        <dbReference type="ChEBI" id="CHEBI:456216"/>
        <dbReference type="EC" id="2.7.1.144"/>
    </reaction>
</comment>